<feature type="chain" id="PRO_5012655593" description="DUF1793-domain-containing protein" evidence="1">
    <location>
        <begin position="16"/>
        <end position="681"/>
    </location>
</feature>
<name>A0A0D7BC39_9AGAR</name>
<proteinExistence type="predicted"/>
<evidence type="ECO:0008006" key="6">
    <source>
        <dbReference type="Google" id="ProtNLM"/>
    </source>
</evidence>
<dbReference type="PANTHER" id="PTHR31987">
    <property type="entry name" value="GLUTAMINASE A-RELATED"/>
    <property type="match status" value="1"/>
</dbReference>
<dbReference type="Pfam" id="PF16335">
    <property type="entry name" value="GtaA_6_Hairpin"/>
    <property type="match status" value="1"/>
</dbReference>
<dbReference type="AlphaFoldDB" id="A0A0D7BC39"/>
<dbReference type="Proteomes" id="UP000054007">
    <property type="component" value="Unassembled WGS sequence"/>
</dbReference>
<organism evidence="4 5">
    <name type="scientific">Cylindrobasidium torrendii FP15055 ss-10</name>
    <dbReference type="NCBI Taxonomy" id="1314674"/>
    <lineage>
        <taxon>Eukaryota</taxon>
        <taxon>Fungi</taxon>
        <taxon>Dikarya</taxon>
        <taxon>Basidiomycota</taxon>
        <taxon>Agaricomycotina</taxon>
        <taxon>Agaricomycetes</taxon>
        <taxon>Agaricomycetidae</taxon>
        <taxon>Agaricales</taxon>
        <taxon>Marasmiineae</taxon>
        <taxon>Physalacriaceae</taxon>
        <taxon>Cylindrobasidium</taxon>
    </lineage>
</organism>
<dbReference type="Pfam" id="PF17168">
    <property type="entry name" value="DUF5127"/>
    <property type="match status" value="1"/>
</dbReference>
<evidence type="ECO:0000256" key="1">
    <source>
        <dbReference type="SAM" id="SignalP"/>
    </source>
</evidence>
<feature type="signal peptide" evidence="1">
    <location>
        <begin position="1"/>
        <end position="15"/>
    </location>
</feature>
<evidence type="ECO:0000259" key="3">
    <source>
        <dbReference type="Pfam" id="PF17168"/>
    </source>
</evidence>
<evidence type="ECO:0000313" key="4">
    <source>
        <dbReference type="EMBL" id="KIY67800.1"/>
    </source>
</evidence>
<keyword evidence="5" id="KW-1185">Reference proteome</keyword>
<protein>
    <recommendedName>
        <fullName evidence="6">DUF1793-domain-containing protein</fullName>
    </recommendedName>
</protein>
<keyword evidence="1" id="KW-0732">Signal</keyword>
<dbReference type="InterPro" id="IPR032514">
    <property type="entry name" value="GtaA_central"/>
</dbReference>
<dbReference type="OrthoDB" id="3918848at2759"/>
<gene>
    <name evidence="4" type="ORF">CYLTODRAFT_396361</name>
</gene>
<feature type="domain" description="Glutaminase A N-terminal" evidence="3">
    <location>
        <begin position="102"/>
        <end position="331"/>
    </location>
</feature>
<feature type="domain" description="Glutaminase A central" evidence="2">
    <location>
        <begin position="338"/>
        <end position="670"/>
    </location>
</feature>
<evidence type="ECO:0000313" key="5">
    <source>
        <dbReference type="Proteomes" id="UP000054007"/>
    </source>
</evidence>
<dbReference type="InterPro" id="IPR033433">
    <property type="entry name" value="GtaA_N"/>
</dbReference>
<dbReference type="EMBL" id="KN880516">
    <property type="protein sequence ID" value="KIY67800.1"/>
    <property type="molecule type" value="Genomic_DNA"/>
</dbReference>
<dbReference type="STRING" id="1314674.A0A0D7BC39"/>
<dbReference type="PANTHER" id="PTHR31987:SF1">
    <property type="entry name" value="GLUTAMINASE A"/>
    <property type="match status" value="1"/>
</dbReference>
<accession>A0A0D7BC39</accession>
<sequence length="681" mass="75257">MSWLVLCLFFSVVVAQRWPTSIPIAVRAPHFNSYIPLGAHQIPTNDQTHTNWPIHWKDERVRCVGTVGVKRLDGNYSAKLFGGVNVEEIPAATLKEFALTPTRSILTVEVGPVEATVTFLNPIEPNDLVLQSFPFMYMYCNVSVTDGREHSVRLYTDVCVEWLSSADAAQQLTWNFTKAESMLYHTVWLSNPSPMSYDESAMAEDSFLWFASSNTNNNTTYKSGAWPICRKRFTDYGYLDNALDTDYRAVDEGGGWPVYAFAQDLGNISSTSDTAVWALGLTRDPLVPFKTSKRKPHYTTKYTNVAQAMSEFLSGFEDTKNRAIALDNSLINAARNVSNEYADLVSIGARLTLGALDFTTAQDEHENDTMAFMAVSDDSRVNAVHTIFASFPALLRLNTTWAGYLLRPLDIGNTTWPELEYAGLDLGTLYPTISIQKPSSQYSIESTGDMLILVWAQARVSGDATYLSNYVRTFPSGRRAHGNNTPSNSITFSRNGQTTFDLDGNGIRNANLALKGVLGVKCMSLIAGAVGLQNDQKQYSDSADSMYNSWKQQAFQGGHILSAYSSPSSWGLIYSLFYDKMLHLDVVNEEVYNAQDAFYESQIVDNNVATFGVAFDSTVGTDVSAPWNMITAGATNNTKVRDRLITQVRAKMYANGTSGASVFPAMYGSNSTVSDDKHSAR</sequence>
<evidence type="ECO:0000259" key="2">
    <source>
        <dbReference type="Pfam" id="PF16335"/>
    </source>
</evidence>
<reference evidence="4 5" key="1">
    <citation type="journal article" date="2015" name="Fungal Genet. Biol.">
        <title>Evolution of novel wood decay mechanisms in Agaricales revealed by the genome sequences of Fistulina hepatica and Cylindrobasidium torrendii.</title>
        <authorList>
            <person name="Floudas D."/>
            <person name="Held B.W."/>
            <person name="Riley R."/>
            <person name="Nagy L.G."/>
            <person name="Koehler G."/>
            <person name="Ransdell A.S."/>
            <person name="Younus H."/>
            <person name="Chow J."/>
            <person name="Chiniquy J."/>
            <person name="Lipzen A."/>
            <person name="Tritt A."/>
            <person name="Sun H."/>
            <person name="Haridas S."/>
            <person name="LaButti K."/>
            <person name="Ohm R.A."/>
            <person name="Kues U."/>
            <person name="Blanchette R.A."/>
            <person name="Grigoriev I.V."/>
            <person name="Minto R.E."/>
            <person name="Hibbett D.S."/>
        </authorList>
    </citation>
    <scope>NUCLEOTIDE SEQUENCE [LARGE SCALE GENOMIC DNA]</scope>
    <source>
        <strain evidence="4 5">FP15055 ss-10</strain>
    </source>
</reference>
<dbReference type="InterPro" id="IPR052743">
    <property type="entry name" value="Glutaminase_GtaA"/>
</dbReference>